<reference evidence="9 10" key="1">
    <citation type="journal article" date="2011" name="Proc. Natl. Acad. Sci. U.S.A.">
        <title>Evolutionary erosion of yeast sex chromosomes by mating-type switching accidents.</title>
        <authorList>
            <person name="Gordon J.L."/>
            <person name="Armisen D."/>
            <person name="Proux-Wera E."/>
            <person name="Oheigeartaigh S.S."/>
            <person name="Byrne K.P."/>
            <person name="Wolfe K.H."/>
        </authorList>
    </citation>
    <scope>NUCLEOTIDE SEQUENCE [LARGE SCALE GENOMIC DNA]</scope>
    <source>
        <strain evidence="10">ATCC 22294 / BCRC 22015 / CBS 2517 / CECT 1963 / NBRC 1671 / NRRL Y-8276</strain>
    </source>
</reference>
<dbReference type="Pfam" id="PF20977">
    <property type="entry name" value="GatF"/>
    <property type="match status" value="1"/>
</dbReference>
<keyword evidence="3 8" id="KW-0999">Mitochondrion inner membrane</keyword>
<dbReference type="EC" id="6.3.5.-" evidence="8"/>
<keyword evidence="6 8" id="KW-0496">Mitochondrion</keyword>
<dbReference type="InParanoid" id="H2B1L9"/>
<evidence type="ECO:0000313" key="9">
    <source>
        <dbReference type="EMBL" id="CCF60519.1"/>
    </source>
</evidence>
<gene>
    <name evidence="9" type="primary">KAFR0K01650</name>
    <name evidence="8" type="synonym">GTF1</name>
    <name evidence="9" type="ORF">KAFR_0K01650</name>
</gene>
<dbReference type="AlphaFoldDB" id="H2B1L9"/>
<dbReference type="GO" id="GO:0005524">
    <property type="term" value="F:ATP binding"/>
    <property type="evidence" value="ECO:0007669"/>
    <property type="project" value="UniProtKB-KW"/>
</dbReference>
<evidence type="ECO:0000256" key="6">
    <source>
        <dbReference type="ARBA" id="ARBA00023128"/>
    </source>
</evidence>
<dbReference type="HAMAP" id="MF_03151">
    <property type="entry name" value="GatF"/>
    <property type="match status" value="1"/>
</dbReference>
<comment type="function">
    <text evidence="8">Allows the formation of correctly charged Gln-tRNA(Gln) through the transamidation of misacylated Glu-tRNA(Gln) in the mitochondria. The reaction takes place in the presence of glutamine and ATP through an activated gamma-phospho-Glu-tRNA(Gln). Required for proper protein synthesis within the mitochondrion.</text>
</comment>
<dbReference type="HOGENOM" id="CLU_120617_0_0_1"/>
<dbReference type="Proteomes" id="UP000005220">
    <property type="component" value="Chromosome 11"/>
</dbReference>
<dbReference type="FunCoup" id="H2B1L9">
    <property type="interactions" value="93"/>
</dbReference>
<name>H2B1L9_KAZAF</name>
<dbReference type="GeneID" id="13886708"/>
<evidence type="ECO:0000256" key="7">
    <source>
        <dbReference type="ARBA" id="ARBA00023136"/>
    </source>
</evidence>
<accession>H2B1L9</accession>
<dbReference type="KEGG" id="kaf:KAFR_0K01650"/>
<evidence type="ECO:0000256" key="2">
    <source>
        <dbReference type="ARBA" id="ARBA00022741"/>
    </source>
</evidence>
<keyword evidence="5 8" id="KW-0648">Protein biosynthesis</keyword>
<sequence>MFKQLRVKQLCFYSNRASVQSKFTTIGQVKKYLEQPSWSLKESFNKIESVEEVSQKEFDKLMKLSGFSQDTKGFKKALNKQIAFINQLDSVPLTGTSVNERYARLLPRKTKSLTYTDLLTKIKEQKSAKYPDETTGYWDPTSAATASRNKFFVVAKNQFSK</sequence>
<organism evidence="9 10">
    <name type="scientific">Kazachstania africana (strain ATCC 22294 / BCRC 22015 / CBS 2517 / CECT 1963 / NBRC 1671 / NRRL Y-8276)</name>
    <name type="common">Yeast</name>
    <name type="synonym">Kluyveromyces africanus</name>
    <dbReference type="NCBI Taxonomy" id="1071382"/>
    <lineage>
        <taxon>Eukaryota</taxon>
        <taxon>Fungi</taxon>
        <taxon>Dikarya</taxon>
        <taxon>Ascomycota</taxon>
        <taxon>Saccharomycotina</taxon>
        <taxon>Saccharomycetes</taxon>
        <taxon>Saccharomycetales</taxon>
        <taxon>Saccharomycetaceae</taxon>
        <taxon>Kazachstania</taxon>
    </lineage>
</organism>
<keyword evidence="4 8" id="KW-0067">ATP-binding</keyword>
<dbReference type="eggNOG" id="ENOG502S3RS">
    <property type="taxonomic scope" value="Eukaryota"/>
</dbReference>
<keyword evidence="10" id="KW-1185">Reference proteome</keyword>
<protein>
    <recommendedName>
        <fullName evidence="8">Glutamyl-tRNA(Gln) amidotransferase subunit F, mitochondrial</fullName>
        <shortName evidence="8">Glu-AdT subunit F</shortName>
        <ecNumber evidence="8">6.3.5.-</ecNumber>
    </recommendedName>
</protein>
<keyword evidence="2 8" id="KW-0547">Nucleotide-binding</keyword>
<comment type="similarity">
    <text evidence="8">Belongs to the GatF family.</text>
</comment>
<evidence type="ECO:0000256" key="1">
    <source>
        <dbReference type="ARBA" id="ARBA00022598"/>
    </source>
</evidence>
<dbReference type="InterPro" id="IPR027499">
    <property type="entry name" value="GatF"/>
</dbReference>
<dbReference type="STRING" id="1071382.H2B1L9"/>
<evidence type="ECO:0000256" key="3">
    <source>
        <dbReference type="ARBA" id="ARBA00022792"/>
    </source>
</evidence>
<dbReference type="GO" id="GO:0005743">
    <property type="term" value="C:mitochondrial inner membrane"/>
    <property type="evidence" value="ECO:0007669"/>
    <property type="project" value="UniProtKB-SubCell"/>
</dbReference>
<dbReference type="OrthoDB" id="4053592at2759"/>
<dbReference type="GO" id="GO:0032543">
    <property type="term" value="P:mitochondrial translation"/>
    <property type="evidence" value="ECO:0007669"/>
    <property type="project" value="UniProtKB-UniRule"/>
</dbReference>
<dbReference type="RefSeq" id="XP_003959654.1">
    <property type="nucleotide sequence ID" value="XM_003959605.1"/>
</dbReference>
<evidence type="ECO:0000256" key="4">
    <source>
        <dbReference type="ARBA" id="ARBA00022840"/>
    </source>
</evidence>
<dbReference type="GO" id="GO:0030956">
    <property type="term" value="C:glutamyl-tRNA(Gln) amidotransferase complex"/>
    <property type="evidence" value="ECO:0007669"/>
    <property type="project" value="UniProtKB-UniRule"/>
</dbReference>
<proteinExistence type="inferred from homology"/>
<dbReference type="EMBL" id="HE650831">
    <property type="protein sequence ID" value="CCF60519.1"/>
    <property type="molecule type" value="Genomic_DNA"/>
</dbReference>
<evidence type="ECO:0000256" key="5">
    <source>
        <dbReference type="ARBA" id="ARBA00022917"/>
    </source>
</evidence>
<dbReference type="GO" id="GO:0050567">
    <property type="term" value="F:glutaminyl-tRNA synthase (glutamine-hydrolyzing) activity"/>
    <property type="evidence" value="ECO:0007669"/>
    <property type="project" value="UniProtKB-UniRule"/>
</dbReference>
<evidence type="ECO:0000256" key="8">
    <source>
        <dbReference type="HAMAP-Rule" id="MF_03151"/>
    </source>
</evidence>
<keyword evidence="1 8" id="KW-0436">Ligase</keyword>
<dbReference type="GO" id="GO:0070681">
    <property type="term" value="P:glutaminyl-tRNAGln biosynthesis via transamidation"/>
    <property type="evidence" value="ECO:0007669"/>
    <property type="project" value="UniProtKB-UniRule"/>
</dbReference>
<comment type="subcellular location">
    <subcellularLocation>
        <location evidence="8">Mitochondrion inner membrane</location>
        <topology evidence="8">Peripheral membrane protein</topology>
        <orientation evidence="8">Matrix side</orientation>
    </subcellularLocation>
</comment>
<evidence type="ECO:0000313" key="10">
    <source>
        <dbReference type="Proteomes" id="UP000005220"/>
    </source>
</evidence>
<keyword evidence="7 8" id="KW-0472">Membrane</keyword>
<comment type="subunit">
    <text evidence="8">Subunit of the heterotrimeric GatFAB amidotransferase (AdT) complex, composed of A, B and F subunits.</text>
</comment>
<comment type="catalytic activity">
    <reaction evidence="8">
        <text>L-glutamyl-tRNA(Gln) + L-glutamine + ATP + H2O = L-glutaminyl-tRNA(Gln) + L-glutamate + ADP + phosphate + H(+)</text>
        <dbReference type="Rhea" id="RHEA:17521"/>
        <dbReference type="Rhea" id="RHEA-COMP:9681"/>
        <dbReference type="Rhea" id="RHEA-COMP:9684"/>
        <dbReference type="ChEBI" id="CHEBI:15377"/>
        <dbReference type="ChEBI" id="CHEBI:15378"/>
        <dbReference type="ChEBI" id="CHEBI:29985"/>
        <dbReference type="ChEBI" id="CHEBI:30616"/>
        <dbReference type="ChEBI" id="CHEBI:43474"/>
        <dbReference type="ChEBI" id="CHEBI:58359"/>
        <dbReference type="ChEBI" id="CHEBI:78520"/>
        <dbReference type="ChEBI" id="CHEBI:78521"/>
        <dbReference type="ChEBI" id="CHEBI:456216"/>
    </reaction>
</comment>